<dbReference type="PANTHER" id="PTHR43537:SF24">
    <property type="entry name" value="GLUCONATE OPERON TRANSCRIPTIONAL REPRESSOR"/>
    <property type="match status" value="1"/>
</dbReference>
<keyword evidence="7" id="KW-1185">Reference proteome</keyword>
<feature type="domain" description="HTH gntR-type" evidence="5">
    <location>
        <begin position="14"/>
        <end position="81"/>
    </location>
</feature>
<dbReference type="EMBL" id="JBHSRF010000030">
    <property type="protein sequence ID" value="MFC6083570.1"/>
    <property type="molecule type" value="Genomic_DNA"/>
</dbReference>
<evidence type="ECO:0000313" key="6">
    <source>
        <dbReference type="EMBL" id="MFC6083570.1"/>
    </source>
</evidence>
<gene>
    <name evidence="6" type="ORF">ACFP1K_20545</name>
</gene>
<keyword evidence="1" id="KW-0805">Transcription regulation</keyword>
<dbReference type="InterPro" id="IPR011711">
    <property type="entry name" value="GntR_C"/>
</dbReference>
<organism evidence="6 7">
    <name type="scientific">Sphaerisporangium aureirubrum</name>
    <dbReference type="NCBI Taxonomy" id="1544736"/>
    <lineage>
        <taxon>Bacteria</taxon>
        <taxon>Bacillati</taxon>
        <taxon>Actinomycetota</taxon>
        <taxon>Actinomycetes</taxon>
        <taxon>Streptosporangiales</taxon>
        <taxon>Streptosporangiaceae</taxon>
        <taxon>Sphaerisporangium</taxon>
    </lineage>
</organism>
<dbReference type="PROSITE" id="PS50949">
    <property type="entry name" value="HTH_GNTR"/>
    <property type="match status" value="1"/>
</dbReference>
<dbReference type="SUPFAM" id="SSF46785">
    <property type="entry name" value="Winged helix' DNA-binding domain"/>
    <property type="match status" value="1"/>
</dbReference>
<evidence type="ECO:0000256" key="1">
    <source>
        <dbReference type="ARBA" id="ARBA00023015"/>
    </source>
</evidence>
<dbReference type="SMART" id="SM00345">
    <property type="entry name" value="HTH_GNTR"/>
    <property type="match status" value="1"/>
</dbReference>
<evidence type="ECO:0000313" key="7">
    <source>
        <dbReference type="Proteomes" id="UP001596137"/>
    </source>
</evidence>
<dbReference type="RefSeq" id="WP_380755673.1">
    <property type="nucleotide sequence ID" value="NZ_JBHSRF010000030.1"/>
</dbReference>
<proteinExistence type="predicted"/>
<dbReference type="InterPro" id="IPR036388">
    <property type="entry name" value="WH-like_DNA-bd_sf"/>
</dbReference>
<dbReference type="CDD" id="cd07377">
    <property type="entry name" value="WHTH_GntR"/>
    <property type="match status" value="1"/>
</dbReference>
<keyword evidence="2" id="KW-0238">DNA-binding</keyword>
<dbReference type="Gene3D" id="1.10.10.10">
    <property type="entry name" value="Winged helix-like DNA-binding domain superfamily/Winged helix DNA-binding domain"/>
    <property type="match status" value="1"/>
</dbReference>
<dbReference type="InterPro" id="IPR036390">
    <property type="entry name" value="WH_DNA-bd_sf"/>
</dbReference>
<dbReference type="SMART" id="SM00895">
    <property type="entry name" value="FCD"/>
    <property type="match status" value="1"/>
</dbReference>
<evidence type="ECO:0000256" key="3">
    <source>
        <dbReference type="ARBA" id="ARBA00023163"/>
    </source>
</evidence>
<evidence type="ECO:0000259" key="5">
    <source>
        <dbReference type="PROSITE" id="PS50949"/>
    </source>
</evidence>
<dbReference type="Pfam" id="PF07729">
    <property type="entry name" value="FCD"/>
    <property type="match status" value="1"/>
</dbReference>
<dbReference type="Pfam" id="PF00392">
    <property type="entry name" value="GntR"/>
    <property type="match status" value="1"/>
</dbReference>
<dbReference type="Proteomes" id="UP001596137">
    <property type="component" value="Unassembled WGS sequence"/>
</dbReference>
<dbReference type="InterPro" id="IPR000524">
    <property type="entry name" value="Tscrpt_reg_HTH_GntR"/>
</dbReference>
<dbReference type="PANTHER" id="PTHR43537">
    <property type="entry name" value="TRANSCRIPTIONAL REGULATOR, GNTR FAMILY"/>
    <property type="match status" value="1"/>
</dbReference>
<feature type="region of interest" description="Disordered" evidence="4">
    <location>
        <begin position="227"/>
        <end position="249"/>
    </location>
</feature>
<name>A0ABW1NKX8_9ACTN</name>
<dbReference type="InterPro" id="IPR008920">
    <property type="entry name" value="TF_FadR/GntR_C"/>
</dbReference>
<evidence type="ECO:0000256" key="4">
    <source>
        <dbReference type="SAM" id="MobiDB-lite"/>
    </source>
</evidence>
<keyword evidence="3" id="KW-0804">Transcription</keyword>
<comment type="caution">
    <text evidence="6">The sequence shown here is derived from an EMBL/GenBank/DDBJ whole genome shotgun (WGS) entry which is preliminary data.</text>
</comment>
<dbReference type="Gene3D" id="1.20.120.530">
    <property type="entry name" value="GntR ligand-binding domain-like"/>
    <property type="match status" value="1"/>
</dbReference>
<reference evidence="7" key="1">
    <citation type="journal article" date="2019" name="Int. J. Syst. Evol. Microbiol.">
        <title>The Global Catalogue of Microorganisms (GCM) 10K type strain sequencing project: providing services to taxonomists for standard genome sequencing and annotation.</title>
        <authorList>
            <consortium name="The Broad Institute Genomics Platform"/>
            <consortium name="The Broad Institute Genome Sequencing Center for Infectious Disease"/>
            <person name="Wu L."/>
            <person name="Ma J."/>
        </authorList>
    </citation>
    <scope>NUCLEOTIDE SEQUENCE [LARGE SCALE GENOMIC DNA]</scope>
    <source>
        <strain evidence="7">JCM 30346</strain>
    </source>
</reference>
<dbReference type="SUPFAM" id="SSF48008">
    <property type="entry name" value="GntR ligand-binding domain-like"/>
    <property type="match status" value="1"/>
</dbReference>
<accession>A0ABW1NKX8</accession>
<sequence length="249" mass="28442">MAQPLAVLGPARRRLLTDEVTDDVRRAIVSGELKAGERLREDELASRKKVSRGPVREALLRLEQEGLVVIERHRGARVLTLSREDHEHIYSTRRALEQVAIEYACRNATEEDFERMEDVLQDFLRTSPSARTPAAAADWDIRFHDAIYLAAHNAPLYRAWEGLRSQIHWVLMIRMTLRPDYNVDWETDHHHLLDLLRRRRKGDAQKMIRAHVQGGYERLVAALGETGDPSSVTPMPAPLRQDAVAGEPV</sequence>
<protein>
    <submittedName>
        <fullName evidence="6">GntR family transcriptional regulator</fullName>
    </submittedName>
</protein>
<evidence type="ECO:0000256" key="2">
    <source>
        <dbReference type="ARBA" id="ARBA00023125"/>
    </source>
</evidence>